<dbReference type="InterPro" id="IPR010334">
    <property type="entry name" value="Dcp1"/>
</dbReference>
<dbReference type="GO" id="GO:0006397">
    <property type="term" value="P:mRNA processing"/>
    <property type="evidence" value="ECO:0007669"/>
    <property type="project" value="UniProtKB-KW"/>
</dbReference>
<accession>A0A8H5FNS4</accession>
<dbReference type="GO" id="GO:0000932">
    <property type="term" value="C:P-body"/>
    <property type="evidence" value="ECO:0007669"/>
    <property type="project" value="TreeGrafter"/>
</dbReference>
<keyword evidence="8" id="KW-1185">Reference proteome</keyword>
<proteinExistence type="inferred from homology"/>
<reference evidence="6 8" key="1">
    <citation type="journal article" date="2020" name="ISME J.">
        <title>Uncovering the hidden diversity of litter-decomposition mechanisms in mushroom-forming fungi.</title>
        <authorList>
            <person name="Floudas D."/>
            <person name="Bentzer J."/>
            <person name="Ahren D."/>
            <person name="Johansson T."/>
            <person name="Persson P."/>
            <person name="Tunlid A."/>
        </authorList>
    </citation>
    <scope>NUCLEOTIDE SEQUENCE [LARGE SCALE GENOMIC DNA]</scope>
    <source>
        <strain evidence="6 8">CBS 406.79</strain>
    </source>
</reference>
<dbReference type="GO" id="GO:0000290">
    <property type="term" value="P:deadenylation-dependent decapping of nuclear-transcribed mRNA"/>
    <property type="evidence" value="ECO:0007669"/>
    <property type="project" value="InterPro"/>
</dbReference>
<feature type="region of interest" description="Disordered" evidence="5">
    <location>
        <begin position="608"/>
        <end position="643"/>
    </location>
</feature>
<feature type="compositionally biased region" description="Basic residues" evidence="5">
    <location>
        <begin position="804"/>
        <end position="813"/>
    </location>
</feature>
<organism evidence="6 8">
    <name type="scientific">Collybiopsis confluens</name>
    <dbReference type="NCBI Taxonomy" id="2823264"/>
    <lineage>
        <taxon>Eukaryota</taxon>
        <taxon>Fungi</taxon>
        <taxon>Dikarya</taxon>
        <taxon>Basidiomycota</taxon>
        <taxon>Agaricomycotina</taxon>
        <taxon>Agaricomycetes</taxon>
        <taxon>Agaricomycetidae</taxon>
        <taxon>Agaricales</taxon>
        <taxon>Marasmiineae</taxon>
        <taxon>Omphalotaceae</taxon>
        <taxon>Collybiopsis</taxon>
    </lineage>
</organism>
<dbReference type="GO" id="GO:0003729">
    <property type="term" value="F:mRNA binding"/>
    <property type="evidence" value="ECO:0007669"/>
    <property type="project" value="TreeGrafter"/>
</dbReference>
<dbReference type="Gene3D" id="2.30.29.30">
    <property type="entry name" value="Pleckstrin-homology domain (PH domain)/Phosphotyrosine-binding domain (PTB)"/>
    <property type="match status" value="1"/>
</dbReference>
<comment type="subcellular location">
    <subcellularLocation>
        <location evidence="1">Cytoplasm</location>
    </subcellularLocation>
</comment>
<feature type="compositionally biased region" description="Basic and acidic residues" evidence="5">
    <location>
        <begin position="814"/>
        <end position="833"/>
    </location>
</feature>
<keyword evidence="3" id="KW-0963">Cytoplasm</keyword>
<feature type="compositionally biased region" description="Polar residues" evidence="5">
    <location>
        <begin position="784"/>
        <end position="798"/>
    </location>
</feature>
<dbReference type="EMBL" id="JAACJN010000445">
    <property type="protein sequence ID" value="KAF5343586.1"/>
    <property type="molecule type" value="Genomic_DNA"/>
</dbReference>
<dbReference type="SUPFAM" id="SSF50729">
    <property type="entry name" value="PH domain-like"/>
    <property type="match status" value="1"/>
</dbReference>
<dbReference type="GO" id="GO:0008047">
    <property type="term" value="F:enzyme activator activity"/>
    <property type="evidence" value="ECO:0007669"/>
    <property type="project" value="InterPro"/>
</dbReference>
<gene>
    <name evidence="7" type="ORF">D9757_002101</name>
    <name evidence="6" type="ORF">D9757_014494</name>
</gene>
<dbReference type="InterPro" id="IPR011993">
    <property type="entry name" value="PH-like_dom_sf"/>
</dbReference>
<comment type="caution">
    <text evidence="6">The sequence shown here is derived from an EMBL/GenBank/DDBJ whole genome shotgun (WGS) entry which is preliminary data.</text>
</comment>
<sequence>MPQTPGRTRNRSSSGAFAYAPHDVSRNQHYTPLVHHASAVHQGAASTLPLRPASAAQNGTDLGMSAASRYAHNLKVLRRRDPSILRIFDQFSHVCVYHHNGERWEKKGYEGSMFLYERADYPPYGFYILNRMGMDDYIQRLWPEDNVGVHGNYLMLRTFPEWSRKRVNDIQANFGGPNPGPFDIRYKWNGENPPPPDKAISQTIGLWMFTTEAREPMIDVMLRLHSYIKQNSPYPEVYHYGPDKPPPPILMPPLPMELLIALLPPLLLPALLARPVPLTRMLPFPDLGYVNPLLYQITDSTSTTSANSKFLGAVDELTKTKNSTSGNVTPMARDPNQLSELDTLFSKLIKPSALAASDASTTVQGSLLLDVLMSNESNSQLQATTAIQDPPSSSSEVTLESLFASSVDSTVPSSHVSPKTRSKTLSQSTEDPPVLSNSTSSNSQMSIAVARPGAVPAPAKTGLALLDDIFASASSVTSSSEYSHPLSASALEDGDQPETIEIHSPRPQAPLSLASVFDTATSGSLLSPNKMSGHGLALQPMGPAIGQTPPMIFTKQVVEDLLVQGGFLTLQHKSASFPDQALDHQSILSSRKDFIGTEARKPLDLFLTQKGQNPRGGDTSGDITPRIASTHSKHNSGDLRLNPEPSLVSGIVSSIHTMTIVHPSAFDDVNDEEETILELDFSDTRALSDLQVFELKERALREQILERKVASRNASRSTTPFVTSHLDPIPAKAKISLSGTNVLGDKKQAASQVLSTEETIDFTGPTRPDTSGQTAQRLNVADIPSNQTTSSIMDTPTGKSLLSTKKKTRRGRGKQRDKERDESSSLDSYEHSGVEGTDVPPIVGLFEEIKTSGELSEQIKPSTSVETVSSEIDKSHIPGVCLKIKDCLHSALSGKSFNVANKQGLVELAVNLLQTDGTFVDNLWNAWMERVTSPSSPDTSVPLSVATPNATLVMSPNALSDKRSSCSEAMLQLPQPISKLTDIAHSDSSHSISTPSNVILPLPPADHSLIPPMVRDVASLEDERALAGASIDEEGSPHKSDVNFALEECHVIESML</sequence>
<dbReference type="EMBL" id="JAACJN010000005">
    <property type="protein sequence ID" value="KAF5392443.1"/>
    <property type="molecule type" value="Genomic_DNA"/>
</dbReference>
<evidence type="ECO:0000256" key="5">
    <source>
        <dbReference type="SAM" id="MobiDB-lite"/>
    </source>
</evidence>
<feature type="compositionally biased region" description="Polar residues" evidence="5">
    <location>
        <begin position="408"/>
        <end position="430"/>
    </location>
</feature>
<dbReference type="OrthoDB" id="440673at2759"/>
<evidence type="ECO:0000313" key="8">
    <source>
        <dbReference type="Proteomes" id="UP000518752"/>
    </source>
</evidence>
<dbReference type="Pfam" id="PF06058">
    <property type="entry name" value="DCP1"/>
    <property type="match status" value="1"/>
</dbReference>
<dbReference type="PANTHER" id="PTHR16290:SF0">
    <property type="entry name" value="DECAPPING PROTEIN 1, ISOFORM A"/>
    <property type="match status" value="1"/>
</dbReference>
<evidence type="ECO:0000313" key="6">
    <source>
        <dbReference type="EMBL" id="KAF5343586.1"/>
    </source>
</evidence>
<dbReference type="Proteomes" id="UP000518752">
    <property type="component" value="Unassembled WGS sequence"/>
</dbReference>
<evidence type="ECO:0000256" key="2">
    <source>
        <dbReference type="ARBA" id="ARBA00008778"/>
    </source>
</evidence>
<comment type="similarity">
    <text evidence="2">Belongs to the DCP1 family.</text>
</comment>
<feature type="region of interest" description="Disordered" evidence="5">
    <location>
        <begin position="754"/>
        <end position="838"/>
    </location>
</feature>
<name>A0A8H5FNS4_9AGAR</name>
<dbReference type="GO" id="GO:0031087">
    <property type="term" value="P:deadenylation-independent decapping of nuclear-transcribed mRNA"/>
    <property type="evidence" value="ECO:0007669"/>
    <property type="project" value="TreeGrafter"/>
</dbReference>
<evidence type="ECO:0000256" key="3">
    <source>
        <dbReference type="ARBA" id="ARBA00022490"/>
    </source>
</evidence>
<dbReference type="AlphaFoldDB" id="A0A8H5FNS4"/>
<protein>
    <submittedName>
        <fullName evidence="6">Uncharacterized protein</fullName>
    </submittedName>
</protein>
<keyword evidence="4" id="KW-0507">mRNA processing</keyword>
<evidence type="ECO:0000256" key="4">
    <source>
        <dbReference type="ARBA" id="ARBA00022664"/>
    </source>
</evidence>
<feature type="compositionally biased region" description="Polar residues" evidence="5">
    <location>
        <begin position="768"/>
        <end position="777"/>
    </location>
</feature>
<dbReference type="CDD" id="cd09804">
    <property type="entry name" value="Dcp1"/>
    <property type="match status" value="1"/>
</dbReference>
<evidence type="ECO:0000256" key="1">
    <source>
        <dbReference type="ARBA" id="ARBA00004496"/>
    </source>
</evidence>
<dbReference type="PANTHER" id="PTHR16290">
    <property type="entry name" value="TRANSCRIPTION FACTOR SMIF DECAPPING ENZYME DCP1"/>
    <property type="match status" value="1"/>
</dbReference>
<evidence type="ECO:0000313" key="7">
    <source>
        <dbReference type="EMBL" id="KAF5392443.1"/>
    </source>
</evidence>
<feature type="region of interest" description="Disordered" evidence="5">
    <location>
        <begin position="408"/>
        <end position="443"/>
    </location>
</feature>